<keyword evidence="4 12" id="KW-0378">Hydrolase</keyword>
<reference evidence="12" key="1">
    <citation type="submission" date="2023-03" db="EMBL/GenBank/DDBJ databases">
        <title>Andean soil-derived lignocellulolytic bacterial consortium as a source of novel taxa and putative plastic-active enzymes.</title>
        <authorList>
            <person name="Diaz-Garcia L."/>
            <person name="Chuvochina M."/>
            <person name="Feuerriegel G."/>
            <person name="Bunk B."/>
            <person name="Sproer C."/>
            <person name="Streit W.R."/>
            <person name="Rodriguez L.M."/>
            <person name="Overmann J."/>
            <person name="Jimenez D.J."/>
        </authorList>
    </citation>
    <scope>NUCLEOTIDE SEQUENCE</scope>
    <source>
        <strain evidence="12">MAG 2441</strain>
    </source>
</reference>
<evidence type="ECO:0000313" key="12">
    <source>
        <dbReference type="EMBL" id="WEK54549.1"/>
    </source>
</evidence>
<dbReference type="Proteomes" id="UP001178662">
    <property type="component" value="Chromosome"/>
</dbReference>
<organism evidence="12 13">
    <name type="scientific">Candidatus Cohnella colombiensis</name>
    <dbReference type="NCBI Taxonomy" id="3121368"/>
    <lineage>
        <taxon>Bacteria</taxon>
        <taxon>Bacillati</taxon>
        <taxon>Bacillota</taxon>
        <taxon>Bacilli</taxon>
        <taxon>Bacillales</taxon>
        <taxon>Paenibacillaceae</taxon>
        <taxon>Cohnella</taxon>
    </lineage>
</organism>
<dbReference type="GO" id="GO:0071555">
    <property type="term" value="P:cell wall organization"/>
    <property type="evidence" value="ECO:0007669"/>
    <property type="project" value="UniProtKB-KW"/>
</dbReference>
<evidence type="ECO:0000256" key="3">
    <source>
        <dbReference type="ARBA" id="ARBA00012780"/>
    </source>
</evidence>
<dbReference type="InterPro" id="IPR005200">
    <property type="entry name" value="Endo-beta-glucanase"/>
</dbReference>
<evidence type="ECO:0000256" key="5">
    <source>
        <dbReference type="ARBA" id="ARBA00023277"/>
    </source>
</evidence>
<evidence type="ECO:0000256" key="2">
    <source>
        <dbReference type="ARBA" id="ARBA00010730"/>
    </source>
</evidence>
<dbReference type="GO" id="GO:0052861">
    <property type="term" value="F:endo-1,3(4)-beta-glucanase activity"/>
    <property type="evidence" value="ECO:0007669"/>
    <property type="project" value="InterPro"/>
</dbReference>
<evidence type="ECO:0000259" key="10">
    <source>
        <dbReference type="Pfam" id="PF03639"/>
    </source>
</evidence>
<dbReference type="GO" id="GO:0000272">
    <property type="term" value="P:polysaccharide catabolic process"/>
    <property type="evidence" value="ECO:0007669"/>
    <property type="project" value="UniProtKB-KW"/>
</dbReference>
<protein>
    <recommendedName>
        <fullName evidence="3">glucan endo-1,3-beta-D-glucosidase</fullName>
        <ecNumber evidence="3">3.2.1.39</ecNumber>
    </recommendedName>
</protein>
<evidence type="ECO:0000256" key="4">
    <source>
        <dbReference type="ARBA" id="ARBA00022801"/>
    </source>
</evidence>
<keyword evidence="8" id="KW-0624">Polysaccharide degradation</keyword>
<sequence>MRSRLWKRIGIGIISVVVLLGGYMLWLTNQAQNESVVDAFQSRLQSDEKDAIRVGDAFIRTSLDGTAFQGPQSLVYQTDNFEGPMQTADWWSSAAWVPFTGSLYPQPLTAKGYPSGLGIDSPEMIASPTRFHSLYSDSGKELLVGGQELTAKDVRVDGYGDWSVDLMFENKEKSKRMRVTLAHGSPYAYFSYEGTKPQVTFSSEPNLYYTSSDGAVLGVTVNDRHYGVFAPSGTAWLKQSSLAYIADTSSESAYLSVALLPDNSSTTIETFAQYAYNFITDTTVKWSYDEKKSTVVTSYSVDTKAQEGKSKGTIFALFPHQWKNTSASLMPYTYSSPRGTMKVVVGTSFDTQLIYRGILPYLPNFDTDLSQLNKLADELMVTQPLVKPSPEAEGTYWYGKNYGRLAQALPIVKQLGRDEDAKTIREAIQSDMEAAFSEQTNRQRIAYYDPQWGTINLYPTSFGADMVLNDHHFHYGYWVYAAAMLAYDDPTWVANDRYGSIIELLIRDYANWSHEDQSEQVFPFLRHFDPYEGHSWASGNAADGSGYSPGNNQESSSEAILAAAAMILWGDATGNREIRDAGIYLYTTEVESVRQYWYDVDGDNFPPDYDKSYVPLVFSSGGEYRTWWTNNPEEVRLINALPFTAASLYLGWDAANARENYVEMVAENDGPPQEWRDLAWMYEALFDSEAAMSKVNGGAYLSEYGESKLHTYQWISDLQVLGAVDMEVVADSPTYAAFKKGEKSTYIAFNSSSRERVVTFTAVDSGEVLFKLTVPASSVAWQTQ</sequence>
<keyword evidence="9" id="KW-0812">Transmembrane</keyword>
<accession>A0AA95JFS2</accession>
<dbReference type="AlphaFoldDB" id="A0AA95JFS2"/>
<dbReference type="InterPro" id="IPR040451">
    <property type="entry name" value="GH81_N"/>
</dbReference>
<proteinExistence type="inferred from homology"/>
<comment type="catalytic activity">
    <reaction evidence="1">
        <text>Hydrolysis of (1-&gt;3)-beta-D-glucosidic linkages in (1-&gt;3)-beta-D-glucans.</text>
        <dbReference type="EC" id="3.2.1.39"/>
    </reaction>
</comment>
<feature type="domain" description="Glycosyl hydrolase family 81 C-terminal" evidence="11">
    <location>
        <begin position="389"/>
        <end position="700"/>
    </location>
</feature>
<dbReference type="Pfam" id="PF03639">
    <property type="entry name" value="Glyco_hydro_81"/>
    <property type="match status" value="1"/>
</dbReference>
<comment type="similarity">
    <text evidence="2">Belongs to the glycosyl hydrolase 81 family.</text>
</comment>
<evidence type="ECO:0000256" key="1">
    <source>
        <dbReference type="ARBA" id="ARBA00000382"/>
    </source>
</evidence>
<dbReference type="EMBL" id="CP119317">
    <property type="protein sequence ID" value="WEK54549.1"/>
    <property type="molecule type" value="Genomic_DNA"/>
</dbReference>
<dbReference type="Pfam" id="PF17652">
    <property type="entry name" value="Glyco_hydro81C"/>
    <property type="match status" value="1"/>
</dbReference>
<dbReference type="PANTHER" id="PTHR31983">
    <property type="entry name" value="ENDO-1,3(4)-BETA-GLUCANASE 1"/>
    <property type="match status" value="1"/>
</dbReference>
<dbReference type="GO" id="GO:0042973">
    <property type="term" value="F:glucan endo-1,3-beta-D-glucosidase activity"/>
    <property type="evidence" value="ECO:0007669"/>
    <property type="project" value="UniProtKB-EC"/>
</dbReference>
<keyword evidence="9" id="KW-1133">Transmembrane helix</keyword>
<feature type="domain" description="Glycosyl hydrolase family 81 N-terminal" evidence="10">
    <location>
        <begin position="139"/>
        <end position="349"/>
    </location>
</feature>
<keyword evidence="13" id="KW-1185">Reference proteome</keyword>
<feature type="transmembrane region" description="Helical" evidence="9">
    <location>
        <begin position="9"/>
        <end position="27"/>
    </location>
</feature>
<keyword evidence="6" id="KW-0326">Glycosidase</keyword>
<dbReference type="PROSITE" id="PS52008">
    <property type="entry name" value="GH81"/>
    <property type="match status" value="1"/>
</dbReference>
<dbReference type="Gene3D" id="2.70.98.30">
    <property type="entry name" value="Golgi alpha-mannosidase II, domain 4"/>
    <property type="match status" value="1"/>
</dbReference>
<gene>
    <name evidence="12" type="ORF">P0Y55_00250</name>
</gene>
<dbReference type="InterPro" id="IPR040720">
    <property type="entry name" value="GH81_C"/>
</dbReference>
<evidence type="ECO:0000256" key="7">
    <source>
        <dbReference type="ARBA" id="ARBA00023316"/>
    </source>
</evidence>
<evidence type="ECO:0000256" key="8">
    <source>
        <dbReference type="ARBA" id="ARBA00023326"/>
    </source>
</evidence>
<evidence type="ECO:0000256" key="6">
    <source>
        <dbReference type="ARBA" id="ARBA00023295"/>
    </source>
</evidence>
<evidence type="ECO:0000259" key="11">
    <source>
        <dbReference type="Pfam" id="PF17652"/>
    </source>
</evidence>
<keyword evidence="5" id="KW-0119">Carbohydrate metabolism</keyword>
<evidence type="ECO:0000313" key="13">
    <source>
        <dbReference type="Proteomes" id="UP001178662"/>
    </source>
</evidence>
<name>A0AA95JFS2_9BACL</name>
<dbReference type="PANTHER" id="PTHR31983:SF0">
    <property type="entry name" value="GLUCAN ENDO-1,3-BETA-D-GLUCOSIDASE 2"/>
    <property type="match status" value="1"/>
</dbReference>
<keyword evidence="7" id="KW-0961">Cell wall biogenesis/degradation</keyword>
<keyword evidence="9" id="KW-0472">Membrane</keyword>
<dbReference type="EC" id="3.2.1.39" evidence="3"/>
<evidence type="ECO:0000256" key="9">
    <source>
        <dbReference type="SAM" id="Phobius"/>
    </source>
</evidence>